<dbReference type="InterPro" id="IPR007498">
    <property type="entry name" value="PqiA-like"/>
</dbReference>
<dbReference type="Pfam" id="PF04403">
    <property type="entry name" value="PqiA"/>
    <property type="match status" value="1"/>
</dbReference>
<dbReference type="EMBL" id="CP021425">
    <property type="protein sequence ID" value="ARU59277.1"/>
    <property type="molecule type" value="Genomic_DNA"/>
</dbReference>
<dbReference type="AlphaFoldDB" id="A0A1Y0IFH8"/>
<keyword evidence="1" id="KW-0812">Transmembrane</keyword>
<feature type="transmembrane region" description="Helical" evidence="1">
    <location>
        <begin position="99"/>
        <end position="126"/>
    </location>
</feature>
<dbReference type="OrthoDB" id="5291921at2"/>
<dbReference type="RefSeq" id="WP_087463968.1">
    <property type="nucleotide sequence ID" value="NZ_CP021425.1"/>
</dbReference>
<evidence type="ECO:0000256" key="1">
    <source>
        <dbReference type="SAM" id="Phobius"/>
    </source>
</evidence>
<dbReference type="KEGG" id="ome:OLMES_5297"/>
<keyword evidence="1" id="KW-1133">Transmembrane helix</keyword>
<evidence type="ECO:0000313" key="3">
    <source>
        <dbReference type="Proteomes" id="UP000196027"/>
    </source>
</evidence>
<feature type="transmembrane region" description="Helical" evidence="1">
    <location>
        <begin position="147"/>
        <end position="168"/>
    </location>
</feature>
<proteinExistence type="predicted"/>
<evidence type="ECO:0000313" key="2">
    <source>
        <dbReference type="EMBL" id="ARU59277.1"/>
    </source>
</evidence>
<organism evidence="2 3">
    <name type="scientific">Oleiphilus messinensis</name>
    <dbReference type="NCBI Taxonomy" id="141451"/>
    <lineage>
        <taxon>Bacteria</taxon>
        <taxon>Pseudomonadati</taxon>
        <taxon>Pseudomonadota</taxon>
        <taxon>Gammaproteobacteria</taxon>
        <taxon>Oceanospirillales</taxon>
        <taxon>Oleiphilaceae</taxon>
        <taxon>Oleiphilus</taxon>
    </lineage>
</organism>
<protein>
    <submittedName>
        <fullName evidence="2">Paraquat-inducible protein A</fullName>
    </submittedName>
</protein>
<sequence>MQQFLSERNLSNWIACPECDLLVSKPILARGEKAKCPRCSYLLHEHKPDSLNRTLAVSLAGLLVFIPASTLPLLGLEAFGLKNNVSLLECILAMWSREMYAVAVFVFFFSIFFPLLRLVIMLYLALRLRWNHFSPHFITFFRYFHHLKEWGMPEVFMLGLIVTLYKLVGLADVIYGFGFLGFIFFLITATLVTAFLDEHWVWEKLDEGRE</sequence>
<keyword evidence="3" id="KW-1185">Reference proteome</keyword>
<reference evidence="2 3" key="1">
    <citation type="submission" date="2017-05" db="EMBL/GenBank/DDBJ databases">
        <title>Genomic insights into alkan degradation activity of Oleiphilus messinensis.</title>
        <authorList>
            <person name="Kozyavkin S.A."/>
            <person name="Slesarev A.I."/>
            <person name="Golyshin P.N."/>
            <person name="Korzhenkov A."/>
            <person name="Golyshina O.N."/>
            <person name="Toshchakov S.V."/>
        </authorList>
    </citation>
    <scope>NUCLEOTIDE SEQUENCE [LARGE SCALE GENOMIC DNA]</scope>
    <source>
        <strain evidence="2 3">ME102</strain>
    </source>
</reference>
<name>A0A1Y0IFH8_9GAMM</name>
<gene>
    <name evidence="2" type="ORF">OLMES_5297</name>
</gene>
<feature type="transmembrane region" description="Helical" evidence="1">
    <location>
        <begin position="174"/>
        <end position="196"/>
    </location>
</feature>
<feature type="transmembrane region" description="Helical" evidence="1">
    <location>
        <begin position="55"/>
        <end position="79"/>
    </location>
</feature>
<accession>A0A1Y0IFH8</accession>
<dbReference type="Proteomes" id="UP000196027">
    <property type="component" value="Chromosome"/>
</dbReference>
<keyword evidence="1" id="KW-0472">Membrane</keyword>